<evidence type="ECO:0000256" key="1">
    <source>
        <dbReference type="ARBA" id="ARBA00001974"/>
    </source>
</evidence>
<dbReference type="Proteomes" id="UP000193689">
    <property type="component" value="Unassembled WGS sequence"/>
</dbReference>
<comment type="caution">
    <text evidence="8">The sequence shown here is derived from an EMBL/GenBank/DDBJ whole genome shotgun (WGS) entry which is preliminary data.</text>
</comment>
<keyword evidence="9" id="KW-1185">Reference proteome</keyword>
<dbReference type="InParanoid" id="A0A1Y2DYB4"/>
<dbReference type="InterPro" id="IPR012951">
    <property type="entry name" value="BBE"/>
</dbReference>
<sequence length="518" mass="56040">MTVPWSSDRNFPLLVAAFALLFASCSLAFAPHHEFDSTALLRRQNSTLEGCLGAAGIETSLPSSADWVNDTLAWNSRLSPVPAAVVFPKSEAEVTTILKCASDANVKVTTLGGNRSFASMGFGRNDGALIINLRNMKVLSFDTNTQQVTLGGPVMISEAAGFLWNSYSRALPHGRCPDVGMTGVGMGGGFGTLSRKSGTVLDNIVAMRVALANGTIVDTSLTENTDLFWGLRGAGNSLGVVLTMSIQTLSPATTVTNYTISFPSGITPTIEQNAAALFGAQNWAQSVDNDDDLSIRFALRTSSTLAGFYYGDQSNFQAVAESLLSYLPNMTVKSNQFNFWDSEDITTPGIIAQTITARRYFYITSVTIPSSKPLTQELAIELFNKTVYQTKPTDASVSGFVDIWGGDYTNAVQAADSAWKHDGNLLLVRWDIRTSSFDTAFSTETLDTVRGSFYEFVETYKAAGGVPGGFPNYRDANWNINETAEYLYGSNWDKLLEVKKEYDPAGLLNTDPQAVPVY</sequence>
<protein>
    <recommendedName>
        <fullName evidence="7">FAD-binding PCMH-type domain-containing protein</fullName>
    </recommendedName>
</protein>
<dbReference type="GO" id="GO:0071949">
    <property type="term" value="F:FAD binding"/>
    <property type="evidence" value="ECO:0007669"/>
    <property type="project" value="InterPro"/>
</dbReference>
<dbReference type="Gene3D" id="3.40.462.20">
    <property type="match status" value="1"/>
</dbReference>
<keyword evidence="3" id="KW-0285">Flavoprotein</keyword>
<dbReference type="EMBL" id="MCFJ01000007">
    <property type="protein sequence ID" value="ORY64298.1"/>
    <property type="molecule type" value="Genomic_DNA"/>
</dbReference>
<dbReference type="RefSeq" id="XP_040715712.1">
    <property type="nucleotide sequence ID" value="XM_040857588.1"/>
</dbReference>
<name>A0A1Y2DYB4_9PEZI</name>
<feature type="chain" id="PRO_5011005497" description="FAD-binding PCMH-type domain-containing protein" evidence="6">
    <location>
        <begin position="29"/>
        <end position="518"/>
    </location>
</feature>
<dbReference type="AlphaFoldDB" id="A0A1Y2DYB4"/>
<proteinExistence type="inferred from homology"/>
<keyword evidence="4" id="KW-0274">FAD</keyword>
<keyword evidence="5" id="KW-0560">Oxidoreductase</keyword>
<dbReference type="OrthoDB" id="407275at2759"/>
<comment type="cofactor">
    <cofactor evidence="1">
        <name>FAD</name>
        <dbReference type="ChEBI" id="CHEBI:57692"/>
    </cofactor>
</comment>
<evidence type="ECO:0000313" key="8">
    <source>
        <dbReference type="EMBL" id="ORY64298.1"/>
    </source>
</evidence>
<reference evidence="8 9" key="1">
    <citation type="submission" date="2016-07" db="EMBL/GenBank/DDBJ databases">
        <title>Pervasive Adenine N6-methylation of Active Genes in Fungi.</title>
        <authorList>
            <consortium name="DOE Joint Genome Institute"/>
            <person name="Mondo S.J."/>
            <person name="Dannebaum R.O."/>
            <person name="Kuo R.C."/>
            <person name="Labutti K."/>
            <person name="Haridas S."/>
            <person name="Kuo A."/>
            <person name="Salamov A."/>
            <person name="Ahrendt S.R."/>
            <person name="Lipzen A."/>
            <person name="Sullivan W."/>
            <person name="Andreopoulos W.B."/>
            <person name="Clum A."/>
            <person name="Lindquist E."/>
            <person name="Daum C."/>
            <person name="Ramamoorthy G.K."/>
            <person name="Gryganskyi A."/>
            <person name="Culley D."/>
            <person name="Magnuson J.K."/>
            <person name="James T.Y."/>
            <person name="O'Malley M.A."/>
            <person name="Stajich J.E."/>
            <person name="Spatafora J.W."/>
            <person name="Visel A."/>
            <person name="Grigoriev I.V."/>
        </authorList>
    </citation>
    <scope>NUCLEOTIDE SEQUENCE [LARGE SCALE GENOMIC DNA]</scope>
    <source>
        <strain evidence="8 9">CBS 129021</strain>
    </source>
</reference>
<dbReference type="Pfam" id="PF01565">
    <property type="entry name" value="FAD_binding_4"/>
    <property type="match status" value="1"/>
</dbReference>
<dbReference type="GeneID" id="63773800"/>
<evidence type="ECO:0000256" key="3">
    <source>
        <dbReference type="ARBA" id="ARBA00022630"/>
    </source>
</evidence>
<dbReference type="GO" id="GO:0016491">
    <property type="term" value="F:oxidoreductase activity"/>
    <property type="evidence" value="ECO:0007669"/>
    <property type="project" value="UniProtKB-KW"/>
</dbReference>
<dbReference type="STRING" id="1141098.A0A1Y2DYB4"/>
<accession>A0A1Y2DYB4</accession>
<evidence type="ECO:0000256" key="2">
    <source>
        <dbReference type="ARBA" id="ARBA00005466"/>
    </source>
</evidence>
<dbReference type="PROSITE" id="PS51387">
    <property type="entry name" value="FAD_PCMH"/>
    <property type="match status" value="1"/>
</dbReference>
<dbReference type="SUPFAM" id="SSF56176">
    <property type="entry name" value="FAD-binding/transporter-associated domain-like"/>
    <property type="match status" value="1"/>
</dbReference>
<evidence type="ECO:0000256" key="5">
    <source>
        <dbReference type="ARBA" id="ARBA00023002"/>
    </source>
</evidence>
<dbReference type="InterPro" id="IPR050416">
    <property type="entry name" value="FAD-linked_Oxidoreductase"/>
</dbReference>
<dbReference type="Gene3D" id="3.30.465.10">
    <property type="match status" value="1"/>
</dbReference>
<organism evidence="8 9">
    <name type="scientific">Pseudomassariella vexata</name>
    <dbReference type="NCBI Taxonomy" id="1141098"/>
    <lineage>
        <taxon>Eukaryota</taxon>
        <taxon>Fungi</taxon>
        <taxon>Dikarya</taxon>
        <taxon>Ascomycota</taxon>
        <taxon>Pezizomycotina</taxon>
        <taxon>Sordariomycetes</taxon>
        <taxon>Xylariomycetidae</taxon>
        <taxon>Amphisphaeriales</taxon>
        <taxon>Pseudomassariaceae</taxon>
        <taxon>Pseudomassariella</taxon>
    </lineage>
</organism>
<evidence type="ECO:0000256" key="4">
    <source>
        <dbReference type="ARBA" id="ARBA00022827"/>
    </source>
</evidence>
<evidence type="ECO:0000259" key="7">
    <source>
        <dbReference type="PROSITE" id="PS51387"/>
    </source>
</evidence>
<feature type="domain" description="FAD-binding PCMH-type" evidence="7">
    <location>
        <begin position="78"/>
        <end position="251"/>
    </location>
</feature>
<dbReference type="PANTHER" id="PTHR42973">
    <property type="entry name" value="BINDING OXIDOREDUCTASE, PUTATIVE (AFU_ORTHOLOGUE AFUA_1G17690)-RELATED"/>
    <property type="match status" value="1"/>
</dbReference>
<dbReference type="InterPro" id="IPR016169">
    <property type="entry name" value="FAD-bd_PCMH_sub2"/>
</dbReference>
<evidence type="ECO:0000256" key="6">
    <source>
        <dbReference type="SAM" id="SignalP"/>
    </source>
</evidence>
<gene>
    <name evidence="8" type="ORF">BCR38DRAFT_392949</name>
</gene>
<evidence type="ECO:0000313" key="9">
    <source>
        <dbReference type="Proteomes" id="UP000193689"/>
    </source>
</evidence>
<feature type="signal peptide" evidence="6">
    <location>
        <begin position="1"/>
        <end position="28"/>
    </location>
</feature>
<dbReference type="InterPro" id="IPR006094">
    <property type="entry name" value="Oxid_FAD_bind_N"/>
</dbReference>
<keyword evidence="6" id="KW-0732">Signal</keyword>
<dbReference type="InterPro" id="IPR036318">
    <property type="entry name" value="FAD-bd_PCMH-like_sf"/>
</dbReference>
<dbReference type="InterPro" id="IPR016166">
    <property type="entry name" value="FAD-bd_PCMH"/>
</dbReference>
<comment type="similarity">
    <text evidence="2">Belongs to the oxygen-dependent FAD-linked oxidoreductase family.</text>
</comment>
<dbReference type="Pfam" id="PF08031">
    <property type="entry name" value="BBE"/>
    <property type="match status" value="1"/>
</dbReference>
<dbReference type="PANTHER" id="PTHR42973:SF39">
    <property type="entry name" value="FAD-BINDING PCMH-TYPE DOMAIN-CONTAINING PROTEIN"/>
    <property type="match status" value="1"/>
</dbReference>